<sequence>MSNKPTEVIQVSWDVYDGSHCVMYFSTMEDALKFTSGGHDRPNFQYKTVSIMNDVLMVLDAEVKGVVPLWECGCDECQS</sequence>
<organism evidence="1">
    <name type="scientific">Clandestinovirus</name>
    <dbReference type="NCBI Taxonomy" id="2831644"/>
    <lineage>
        <taxon>Viruses</taxon>
    </lineage>
</organism>
<gene>
    <name evidence="1" type="ORF">KOM_12_137</name>
</gene>
<dbReference type="EMBL" id="MZ420154">
    <property type="protein sequence ID" value="QYA18407.1"/>
    <property type="molecule type" value="Genomic_DNA"/>
</dbReference>
<proteinExistence type="predicted"/>
<name>A0A8F8KQZ5_9VIRU</name>
<accession>A0A8F8KQZ5</accession>
<evidence type="ECO:0000313" key="1">
    <source>
        <dbReference type="EMBL" id="QYA18407.1"/>
    </source>
</evidence>
<protein>
    <submittedName>
        <fullName evidence="1">Uncharacterized protein</fullName>
    </submittedName>
</protein>
<reference evidence="1" key="1">
    <citation type="submission" date="2021-06" db="EMBL/GenBank/DDBJ databases">
        <authorList>
            <person name="Rolland C."/>
        </authorList>
    </citation>
    <scope>NUCLEOTIDE SEQUENCE</scope>
    <source>
        <strain evidence="1">347.936635</strain>
    </source>
</reference>